<keyword evidence="4" id="KW-1185">Reference proteome</keyword>
<comment type="caution">
    <text evidence="3">The sequence shown here is derived from an EMBL/GenBank/DDBJ whole genome shotgun (WGS) entry which is preliminary data.</text>
</comment>
<protein>
    <submittedName>
        <fullName evidence="3">Uncharacterized protein</fullName>
    </submittedName>
</protein>
<keyword evidence="1" id="KW-0175">Coiled coil</keyword>
<organism evidence="3 4">
    <name type="scientific">Kingdonia uniflora</name>
    <dbReference type="NCBI Taxonomy" id="39325"/>
    <lineage>
        <taxon>Eukaryota</taxon>
        <taxon>Viridiplantae</taxon>
        <taxon>Streptophyta</taxon>
        <taxon>Embryophyta</taxon>
        <taxon>Tracheophyta</taxon>
        <taxon>Spermatophyta</taxon>
        <taxon>Magnoliopsida</taxon>
        <taxon>Ranunculales</taxon>
        <taxon>Circaeasteraceae</taxon>
        <taxon>Kingdonia</taxon>
    </lineage>
</organism>
<reference evidence="3 4" key="1">
    <citation type="journal article" date="2020" name="IScience">
        <title>Genome Sequencing of the Endangered Kingdonia uniflora (Circaeasteraceae, Ranunculales) Reveals Potential Mechanisms of Evolutionary Specialization.</title>
        <authorList>
            <person name="Sun Y."/>
            <person name="Deng T."/>
            <person name="Zhang A."/>
            <person name="Moore M.J."/>
            <person name="Landis J.B."/>
            <person name="Lin N."/>
            <person name="Zhang H."/>
            <person name="Zhang X."/>
            <person name="Huang J."/>
            <person name="Zhang X."/>
            <person name="Sun H."/>
            <person name="Wang H."/>
        </authorList>
    </citation>
    <scope>NUCLEOTIDE SEQUENCE [LARGE SCALE GENOMIC DNA]</scope>
    <source>
        <strain evidence="3">TB1705</strain>
        <tissue evidence="3">Leaf</tissue>
    </source>
</reference>
<feature type="region of interest" description="Disordered" evidence="2">
    <location>
        <begin position="164"/>
        <end position="185"/>
    </location>
</feature>
<proteinExistence type="predicted"/>
<dbReference type="Proteomes" id="UP000541444">
    <property type="component" value="Unassembled WGS sequence"/>
</dbReference>
<accession>A0A7J7NJ62</accession>
<feature type="coiled-coil region" evidence="1">
    <location>
        <begin position="239"/>
        <end position="266"/>
    </location>
</feature>
<evidence type="ECO:0000256" key="2">
    <source>
        <dbReference type="SAM" id="MobiDB-lite"/>
    </source>
</evidence>
<feature type="coiled-coil region" evidence="1">
    <location>
        <begin position="502"/>
        <end position="529"/>
    </location>
</feature>
<sequence>MIYSIPHLNQDVAKTNESDEEGEEGLEQFSGFPGQLVSYPLGSDTFREFCKAKAVVGGKWGKCIEFAGQTWNDNIIWVKGYCLQRYDEELLDLRFRSVKQSVKSTVERKESLLNDIVEEETKLKLILKELGLSRKKRVDSSSAQPTVIKPSKVAQLFPKKRMLKTQPASGTTGSGEVVKEKRKRVKPFGESGEKVVWGQSASVDDLKEAEERARLAILQGEEDTSQMVALLIKEMWLSIEEEKSKLEKAKNELKDLARAKTGTLKEGYSEEEVDAIKADTYIEVEDEEVEVVGVVDGLDGVSCRIIFDNQEYDVELPKGGSEKVVRKMSLRINDLESGLASERKTSKALLSVQVELQVELNLFHAHENNVLTHNQEFAMQFDKIKEANEKREDQYVKMHFRLLKMHFRLVKLNQAVSDLTLQVEEKYYEIMKGLEDLSEATERTRTLQRQNELERMRQKFVEMDDELRVAREIYRLRRPQLNICKKTLPAKDMEFWEMQRRYDDLNERVAWLKAEKDQAITRAKKAEARERSGGSRTEVKAPLVLGDLVSLSSRIRELENDVSRS</sequence>
<dbReference type="AlphaFoldDB" id="A0A7J7NJ62"/>
<evidence type="ECO:0000313" key="4">
    <source>
        <dbReference type="Proteomes" id="UP000541444"/>
    </source>
</evidence>
<dbReference type="EMBL" id="JACGCM010000768">
    <property type="protein sequence ID" value="KAF6166938.1"/>
    <property type="molecule type" value="Genomic_DNA"/>
</dbReference>
<gene>
    <name evidence="3" type="ORF">GIB67_037451</name>
</gene>
<evidence type="ECO:0000313" key="3">
    <source>
        <dbReference type="EMBL" id="KAF6166938.1"/>
    </source>
</evidence>
<evidence type="ECO:0000256" key="1">
    <source>
        <dbReference type="SAM" id="Coils"/>
    </source>
</evidence>
<name>A0A7J7NJ62_9MAGN</name>